<feature type="region of interest" description="Disordered" evidence="1">
    <location>
        <begin position="419"/>
        <end position="548"/>
    </location>
</feature>
<dbReference type="AlphaFoldDB" id="A0A1V6TD58"/>
<feature type="compositionally biased region" description="Acidic residues" evidence="1">
    <location>
        <begin position="176"/>
        <end position="200"/>
    </location>
</feature>
<dbReference type="OrthoDB" id="7608935at2759"/>
<dbReference type="GO" id="GO:0003676">
    <property type="term" value="F:nucleic acid binding"/>
    <property type="evidence" value="ECO:0007669"/>
    <property type="project" value="InterPro"/>
</dbReference>
<evidence type="ECO:0000313" key="3">
    <source>
        <dbReference type="EMBL" id="OQE24318.1"/>
    </source>
</evidence>
<feature type="compositionally biased region" description="Gly residues" evidence="1">
    <location>
        <begin position="448"/>
        <end position="459"/>
    </location>
</feature>
<feature type="compositionally biased region" description="Polar residues" evidence="1">
    <location>
        <begin position="231"/>
        <end position="240"/>
    </location>
</feature>
<evidence type="ECO:0000259" key="2">
    <source>
        <dbReference type="SMART" id="SM00343"/>
    </source>
</evidence>
<feature type="compositionally biased region" description="Basic residues" evidence="1">
    <location>
        <begin position="108"/>
        <end position="123"/>
    </location>
</feature>
<feature type="compositionally biased region" description="Basic and acidic residues" evidence="1">
    <location>
        <begin position="163"/>
        <end position="175"/>
    </location>
</feature>
<feature type="domain" description="CCHC-type" evidence="2">
    <location>
        <begin position="381"/>
        <end position="397"/>
    </location>
</feature>
<feature type="domain" description="CCHC-type" evidence="2">
    <location>
        <begin position="306"/>
        <end position="322"/>
    </location>
</feature>
<dbReference type="Gene3D" id="4.10.60.10">
    <property type="entry name" value="Zinc finger, CCHC-type"/>
    <property type="match status" value="1"/>
</dbReference>
<dbReference type="SMART" id="SM00343">
    <property type="entry name" value="ZnF_C2HC"/>
    <property type="match status" value="2"/>
</dbReference>
<evidence type="ECO:0000313" key="4">
    <source>
        <dbReference type="Proteomes" id="UP000191285"/>
    </source>
</evidence>
<feature type="compositionally biased region" description="Low complexity" evidence="1">
    <location>
        <begin position="244"/>
        <end position="253"/>
    </location>
</feature>
<gene>
    <name evidence="3" type="ORF">PENSTE_c007G05273</name>
</gene>
<feature type="region of interest" description="Disordered" evidence="1">
    <location>
        <begin position="1"/>
        <end position="201"/>
    </location>
</feature>
<feature type="compositionally biased region" description="Low complexity" evidence="1">
    <location>
        <begin position="150"/>
        <end position="161"/>
    </location>
</feature>
<dbReference type="Proteomes" id="UP000191285">
    <property type="component" value="Unassembled WGS sequence"/>
</dbReference>
<accession>A0A1V6TD58</accession>
<organism evidence="3 4">
    <name type="scientific">Penicillium steckii</name>
    <dbReference type="NCBI Taxonomy" id="303698"/>
    <lineage>
        <taxon>Eukaryota</taxon>
        <taxon>Fungi</taxon>
        <taxon>Dikarya</taxon>
        <taxon>Ascomycota</taxon>
        <taxon>Pezizomycotina</taxon>
        <taxon>Eurotiomycetes</taxon>
        <taxon>Eurotiomycetidae</taxon>
        <taxon>Eurotiales</taxon>
        <taxon>Aspergillaceae</taxon>
        <taxon>Penicillium</taxon>
    </lineage>
</organism>
<feature type="compositionally biased region" description="Gly residues" evidence="1">
    <location>
        <begin position="525"/>
        <end position="540"/>
    </location>
</feature>
<keyword evidence="4" id="KW-1185">Reference proteome</keyword>
<feature type="compositionally biased region" description="Pro residues" evidence="1">
    <location>
        <begin position="435"/>
        <end position="446"/>
    </location>
</feature>
<feature type="compositionally biased region" description="Low complexity" evidence="1">
    <location>
        <begin position="73"/>
        <end position="85"/>
    </location>
</feature>
<dbReference type="InterPro" id="IPR001878">
    <property type="entry name" value="Znf_CCHC"/>
</dbReference>
<comment type="caution">
    <text evidence="3">The sequence shown here is derived from an EMBL/GenBank/DDBJ whole genome shotgun (WGS) entry which is preliminary data.</text>
</comment>
<dbReference type="STRING" id="303698.A0A1V6TD58"/>
<feature type="compositionally biased region" description="Polar residues" evidence="1">
    <location>
        <begin position="124"/>
        <end position="140"/>
    </location>
</feature>
<feature type="region of interest" description="Disordered" evidence="1">
    <location>
        <begin position="221"/>
        <end position="263"/>
    </location>
</feature>
<name>A0A1V6TD58_9EURO</name>
<evidence type="ECO:0000256" key="1">
    <source>
        <dbReference type="SAM" id="MobiDB-lite"/>
    </source>
</evidence>
<proteinExistence type="predicted"/>
<protein>
    <recommendedName>
        <fullName evidence="2">CCHC-type domain-containing protein</fullName>
    </recommendedName>
</protein>
<dbReference type="GO" id="GO:0008270">
    <property type="term" value="F:zinc ion binding"/>
    <property type="evidence" value="ECO:0007669"/>
    <property type="project" value="InterPro"/>
</dbReference>
<dbReference type="EMBL" id="MLKD01000007">
    <property type="protein sequence ID" value="OQE24318.1"/>
    <property type="molecule type" value="Genomic_DNA"/>
</dbReference>
<reference evidence="4" key="1">
    <citation type="journal article" date="2017" name="Nat. Microbiol.">
        <title>Global analysis of biosynthetic gene clusters reveals vast potential of secondary metabolite production in Penicillium species.</title>
        <authorList>
            <person name="Nielsen J.C."/>
            <person name="Grijseels S."/>
            <person name="Prigent S."/>
            <person name="Ji B."/>
            <person name="Dainat J."/>
            <person name="Nielsen K.F."/>
            <person name="Frisvad J.C."/>
            <person name="Workman M."/>
            <person name="Nielsen J."/>
        </authorList>
    </citation>
    <scope>NUCLEOTIDE SEQUENCE [LARGE SCALE GENOMIC DNA]</scope>
    <source>
        <strain evidence="4">IBT 24891</strain>
    </source>
</reference>
<sequence>MSDSGDDADSRTATVGAPRTGKKAASRNAHDSDSRPTKKQRRNQPAADIAMEDFVPRGGSFSEKPLEVDPDDTSSSGSGSDSGSDGDSHPTAVNPHAGSTAPAVSWNRGKKNAVRTTLGKRKPQPQSNPQPTKSNATSAQFDAVNGTYWRSRSGSASSAGSDVAKKDEGQAKEDSSSEEGEMNTASDSDDSESSDSEADDSIMLNIGTKHEQAADDYDPEVLDLDSDHVNGKTNGTSSGRKSSDSLLDLTSTSPESKEEAFQRFSRRYPTAPVTLVDLEKTDLEKQAMFVYWDQEIHSLDLQLPIGCVECLRQGHMAEVCPTKEPSVITAVRGTNIQARFVQHGGDAYGAEREDTKKSSCDQRCAFPTRETINTPLEVGLSCARCASGQHLIGDCPSVIYPSYSSSTFSLKDIDPSMITNLSAGPIPRKNGPAPKAGPPPNRPPRGPRAGGRRGGGGASGSKFLSSDSSDDMPRGGKKPPPSSRGRGRGAIRFGGGLGSDQPRGKPPPKRTLSPVPRRGPPPPRGGGGGGGGNRGRGAGRGGKRGRGR</sequence>